<keyword evidence="2" id="KW-1185">Reference proteome</keyword>
<organism evidence="1 2">
    <name type="scientific">Manihot esculenta</name>
    <name type="common">Cassava</name>
    <name type="synonym">Jatropha manihot</name>
    <dbReference type="NCBI Taxonomy" id="3983"/>
    <lineage>
        <taxon>Eukaryota</taxon>
        <taxon>Viridiplantae</taxon>
        <taxon>Streptophyta</taxon>
        <taxon>Embryophyta</taxon>
        <taxon>Tracheophyta</taxon>
        <taxon>Spermatophyta</taxon>
        <taxon>Magnoliopsida</taxon>
        <taxon>eudicotyledons</taxon>
        <taxon>Gunneridae</taxon>
        <taxon>Pentapetalae</taxon>
        <taxon>rosids</taxon>
        <taxon>fabids</taxon>
        <taxon>Malpighiales</taxon>
        <taxon>Euphorbiaceae</taxon>
        <taxon>Crotonoideae</taxon>
        <taxon>Manihoteae</taxon>
        <taxon>Manihot</taxon>
    </lineage>
</organism>
<gene>
    <name evidence="1" type="ORF">MANES_09G157350v8</name>
</gene>
<reference evidence="2" key="1">
    <citation type="journal article" date="2016" name="Nat. Biotechnol.">
        <title>Sequencing wild and cultivated cassava and related species reveals extensive interspecific hybridization and genetic diversity.</title>
        <authorList>
            <person name="Bredeson J.V."/>
            <person name="Lyons J.B."/>
            <person name="Prochnik S.E."/>
            <person name="Wu G.A."/>
            <person name="Ha C.M."/>
            <person name="Edsinger-Gonzales E."/>
            <person name="Grimwood J."/>
            <person name="Schmutz J."/>
            <person name="Rabbi I.Y."/>
            <person name="Egesi C."/>
            <person name="Nauluvula P."/>
            <person name="Lebot V."/>
            <person name="Ndunguru J."/>
            <person name="Mkamilo G."/>
            <person name="Bart R.S."/>
            <person name="Setter T.L."/>
            <person name="Gleadow R.M."/>
            <person name="Kulakow P."/>
            <person name="Ferguson M.E."/>
            <person name="Rounsley S."/>
            <person name="Rokhsar D.S."/>
        </authorList>
    </citation>
    <scope>NUCLEOTIDE SEQUENCE [LARGE SCALE GENOMIC DNA]</scope>
    <source>
        <strain evidence="2">cv. AM560-2</strain>
    </source>
</reference>
<proteinExistence type="predicted"/>
<dbReference type="Proteomes" id="UP000091857">
    <property type="component" value="Chromosome 9"/>
</dbReference>
<evidence type="ECO:0000313" key="2">
    <source>
        <dbReference type="Proteomes" id="UP000091857"/>
    </source>
</evidence>
<accession>A0ACB7H6Q0</accession>
<comment type="caution">
    <text evidence="1">The sequence shown here is derived from an EMBL/GenBank/DDBJ whole genome shotgun (WGS) entry which is preliminary data.</text>
</comment>
<evidence type="ECO:0000313" key="1">
    <source>
        <dbReference type="EMBL" id="KAG8648160.1"/>
    </source>
</evidence>
<protein>
    <submittedName>
        <fullName evidence="1">Uncharacterized protein</fullName>
    </submittedName>
</protein>
<name>A0ACB7H6Q0_MANES</name>
<sequence length="81" mass="9349">MAKRMIRWFILSMLVLQIQMIQTAMASICLHQCEEDCNNDSYPFLCKVFCPPYCAVHLEHLDPNSDIVSETSITKPEDEDP</sequence>
<dbReference type="EMBL" id="CM004395">
    <property type="protein sequence ID" value="KAG8648160.1"/>
    <property type="molecule type" value="Genomic_DNA"/>
</dbReference>